<evidence type="ECO:0000313" key="1">
    <source>
        <dbReference type="EMBL" id="KAI8009748.1"/>
    </source>
</evidence>
<dbReference type="Proteomes" id="UP001060215">
    <property type="component" value="Chromosome 5"/>
</dbReference>
<name>A0ACC0HA33_9ERIC</name>
<organism evidence="1 2">
    <name type="scientific">Camellia lanceoleosa</name>
    <dbReference type="NCBI Taxonomy" id="1840588"/>
    <lineage>
        <taxon>Eukaryota</taxon>
        <taxon>Viridiplantae</taxon>
        <taxon>Streptophyta</taxon>
        <taxon>Embryophyta</taxon>
        <taxon>Tracheophyta</taxon>
        <taxon>Spermatophyta</taxon>
        <taxon>Magnoliopsida</taxon>
        <taxon>eudicotyledons</taxon>
        <taxon>Gunneridae</taxon>
        <taxon>Pentapetalae</taxon>
        <taxon>asterids</taxon>
        <taxon>Ericales</taxon>
        <taxon>Theaceae</taxon>
        <taxon>Camellia</taxon>
    </lineage>
</organism>
<reference evidence="1 2" key="1">
    <citation type="journal article" date="2022" name="Plant J.">
        <title>Chromosome-level genome of Camellia lanceoleosa provides a valuable resource for understanding genome evolution and self-incompatibility.</title>
        <authorList>
            <person name="Gong W."/>
            <person name="Xiao S."/>
            <person name="Wang L."/>
            <person name="Liao Z."/>
            <person name="Chang Y."/>
            <person name="Mo W."/>
            <person name="Hu G."/>
            <person name="Li W."/>
            <person name="Zhao G."/>
            <person name="Zhu H."/>
            <person name="Hu X."/>
            <person name="Ji K."/>
            <person name="Xiang X."/>
            <person name="Song Q."/>
            <person name="Yuan D."/>
            <person name="Jin S."/>
            <person name="Zhang L."/>
        </authorList>
    </citation>
    <scope>NUCLEOTIDE SEQUENCE [LARGE SCALE GENOMIC DNA]</scope>
    <source>
        <strain evidence="1">SQ_2022a</strain>
    </source>
</reference>
<proteinExistence type="predicted"/>
<accession>A0ACC0HA33</accession>
<gene>
    <name evidence="1" type="ORF">LOK49_LG06G03047</name>
</gene>
<evidence type="ECO:0000313" key="2">
    <source>
        <dbReference type="Proteomes" id="UP001060215"/>
    </source>
</evidence>
<comment type="caution">
    <text evidence="1">The sequence shown here is derived from an EMBL/GenBank/DDBJ whole genome shotgun (WGS) entry which is preliminary data.</text>
</comment>
<protein>
    <submittedName>
        <fullName evidence="1">Cyclin-T1-4</fullName>
    </submittedName>
</protein>
<keyword evidence="2" id="KW-1185">Reference proteome</keyword>
<dbReference type="EMBL" id="CM045762">
    <property type="protein sequence ID" value="KAI8009748.1"/>
    <property type="molecule type" value="Genomic_DNA"/>
</dbReference>
<sequence length="369" mass="42325">MSRARTYHSQGGSYLGGCRSSFNRNHSTTNNLNNYNSNGNCIRNYNNVHDYSQKFKEYNYHINYVKHDAAPSLKRRKFSASTWEDCGRHYQPEAHNNGPSTRDNNLVLPVASRPDANAYTSATSKRDRSTFEVDDEAFMSRDEIERCSPSRKDGIDVLHETHLRYSYCAFLQNLGLRLDMPQTTIGTAMVLCHRFFVRRSHACHDRFLIATATLFLAAKSEETPRPLNDVVRASCETFHKQDITFLSYLLPVDWFEQYRERVIEAEQLILTTLDFELNVQHPYAPLTSIIDKLGLSQSVLVNLALNLISEGLRSSLWLQFKPHQIAAGAAYLAAKYLNMDLASCQNIWMEFQTPSIILEDVAQQLMELF</sequence>